<dbReference type="InterPro" id="IPR027548">
    <property type="entry name" value="Ribosomal_eS19_archaeal"/>
</dbReference>
<dbReference type="InterPro" id="IPR036390">
    <property type="entry name" value="WH_DNA-bd_sf"/>
</dbReference>
<sequence>MSIRDVHPKKLTEELGEELKTQEDIELPDWSHFIKTGAHKERPPDQPDWWYLRSASILRNVYEKGPIGVSRLRSLYGGRTDRGSAPEKFRKGSGKIVRTILQQLENADLVEKTEKSGRKIAPEGMSLLTQISNKIVSERSQA</sequence>
<dbReference type="Pfam" id="PF01090">
    <property type="entry name" value="Ribosomal_S19e"/>
    <property type="match status" value="1"/>
</dbReference>
<proteinExistence type="inferred from homology"/>
<comment type="caution">
    <text evidence="6">The sequence shown here is derived from an EMBL/GenBank/DDBJ whole genome shotgun (WGS) entry which is preliminary data.</text>
</comment>
<keyword evidence="3 5" id="KW-0687">Ribonucleoprotein</keyword>
<comment type="function">
    <text evidence="5">May be involved in maturation of the 30S ribosomal subunit.</text>
</comment>
<dbReference type="PANTHER" id="PTHR11710:SF0">
    <property type="entry name" value="40S RIBOSOMAL PROTEIN S19"/>
    <property type="match status" value="1"/>
</dbReference>
<name>A0A133UNC8_9EURY</name>
<gene>
    <name evidence="5" type="primary">rps19e</name>
    <name evidence="6" type="ORF">AKJ65_00955</name>
</gene>
<comment type="similarity">
    <text evidence="1 5">Belongs to the eukaryotic ribosomal protein eS19 family.</text>
</comment>
<dbReference type="InterPro" id="IPR018277">
    <property type="entry name" value="Ribosomal_eS19_CS"/>
</dbReference>
<accession>A0A133UNC8</accession>
<evidence type="ECO:0000256" key="1">
    <source>
        <dbReference type="ARBA" id="ARBA00010014"/>
    </source>
</evidence>
<dbReference type="GO" id="GO:0003723">
    <property type="term" value="F:RNA binding"/>
    <property type="evidence" value="ECO:0007669"/>
    <property type="project" value="TreeGrafter"/>
</dbReference>
<evidence type="ECO:0000256" key="5">
    <source>
        <dbReference type="HAMAP-Rule" id="MF_01474"/>
    </source>
</evidence>
<evidence type="ECO:0000256" key="2">
    <source>
        <dbReference type="ARBA" id="ARBA00022980"/>
    </source>
</evidence>
<evidence type="ECO:0000313" key="6">
    <source>
        <dbReference type="EMBL" id="KXA95732.1"/>
    </source>
</evidence>
<dbReference type="PROSITE" id="PS00628">
    <property type="entry name" value="RIBOSOMAL_S19E"/>
    <property type="match status" value="1"/>
</dbReference>
<dbReference type="GO" id="GO:0003735">
    <property type="term" value="F:structural constituent of ribosome"/>
    <property type="evidence" value="ECO:0007669"/>
    <property type="project" value="InterPro"/>
</dbReference>
<dbReference type="Proteomes" id="UP000070284">
    <property type="component" value="Unassembled WGS sequence"/>
</dbReference>
<evidence type="ECO:0000256" key="3">
    <source>
        <dbReference type="ARBA" id="ARBA00023274"/>
    </source>
</evidence>
<reference evidence="6 7" key="1">
    <citation type="journal article" date="2016" name="Sci. Rep.">
        <title>Metabolic traits of an uncultured archaeal lineage -MSBL1- from brine pools of the Red Sea.</title>
        <authorList>
            <person name="Mwirichia R."/>
            <person name="Alam I."/>
            <person name="Rashid M."/>
            <person name="Vinu M."/>
            <person name="Ba-Alawi W."/>
            <person name="Anthony Kamau A."/>
            <person name="Kamanda Ngugi D."/>
            <person name="Goker M."/>
            <person name="Klenk H.P."/>
            <person name="Bajic V."/>
            <person name="Stingl U."/>
        </authorList>
    </citation>
    <scope>NUCLEOTIDE SEQUENCE [LARGE SCALE GENOMIC DNA]</scope>
    <source>
        <strain evidence="6">SCGC-AAA259E19</strain>
    </source>
</reference>
<dbReference type="InterPro" id="IPR036388">
    <property type="entry name" value="WH-like_DNA-bd_sf"/>
</dbReference>
<evidence type="ECO:0000256" key="4">
    <source>
        <dbReference type="ARBA" id="ARBA00035143"/>
    </source>
</evidence>
<dbReference type="AlphaFoldDB" id="A0A133UNC8"/>
<dbReference type="FunFam" id="1.10.10.10:FF:000449">
    <property type="entry name" value="30S ribosomal protein S19e"/>
    <property type="match status" value="1"/>
</dbReference>
<dbReference type="NCBIfam" id="NF006811">
    <property type="entry name" value="PRK09333.1"/>
    <property type="match status" value="1"/>
</dbReference>
<organism evidence="6 7">
    <name type="scientific">candidate division MSBL1 archaeon SCGC-AAA259E19</name>
    <dbReference type="NCBI Taxonomy" id="1698264"/>
    <lineage>
        <taxon>Archaea</taxon>
        <taxon>Methanobacteriati</taxon>
        <taxon>Methanobacteriota</taxon>
        <taxon>candidate division MSBL1</taxon>
    </lineage>
</organism>
<comment type="subunit">
    <text evidence="5">Part of the 30S ribosomal subunit.</text>
</comment>
<protein>
    <recommendedName>
        <fullName evidence="4 5">Small ribosomal subunit protein eS19</fullName>
    </recommendedName>
</protein>
<dbReference type="SMART" id="SM01413">
    <property type="entry name" value="Ribosomal_S19e"/>
    <property type="match status" value="1"/>
</dbReference>
<evidence type="ECO:0000313" key="7">
    <source>
        <dbReference type="Proteomes" id="UP000070284"/>
    </source>
</evidence>
<dbReference type="EMBL" id="LHXO01000007">
    <property type="protein sequence ID" value="KXA95732.1"/>
    <property type="molecule type" value="Genomic_DNA"/>
</dbReference>
<dbReference type="PANTHER" id="PTHR11710">
    <property type="entry name" value="40S RIBOSOMAL PROTEIN S19"/>
    <property type="match status" value="1"/>
</dbReference>
<dbReference type="PATRIC" id="fig|1698264.3.peg.1618"/>
<keyword evidence="2 5" id="KW-0689">Ribosomal protein</keyword>
<dbReference type="GO" id="GO:0022627">
    <property type="term" value="C:cytosolic small ribosomal subunit"/>
    <property type="evidence" value="ECO:0007669"/>
    <property type="project" value="TreeGrafter"/>
</dbReference>
<dbReference type="GO" id="GO:0000028">
    <property type="term" value="P:ribosomal small subunit assembly"/>
    <property type="evidence" value="ECO:0007669"/>
    <property type="project" value="TreeGrafter"/>
</dbReference>
<dbReference type="InterPro" id="IPR001266">
    <property type="entry name" value="Ribosomal_eS19"/>
</dbReference>
<dbReference type="SUPFAM" id="SSF46785">
    <property type="entry name" value="Winged helix' DNA-binding domain"/>
    <property type="match status" value="1"/>
</dbReference>
<dbReference type="HAMAP" id="MF_01474">
    <property type="entry name" value="Ribosomal_eS19"/>
    <property type="match status" value="1"/>
</dbReference>
<keyword evidence="7" id="KW-1185">Reference proteome</keyword>
<dbReference type="Gene3D" id="1.10.10.10">
    <property type="entry name" value="Winged helix-like DNA-binding domain superfamily/Winged helix DNA-binding domain"/>
    <property type="match status" value="1"/>
</dbReference>
<dbReference type="GO" id="GO:0006412">
    <property type="term" value="P:translation"/>
    <property type="evidence" value="ECO:0007669"/>
    <property type="project" value="UniProtKB-UniRule"/>
</dbReference>